<dbReference type="Proteomes" id="UP000825367">
    <property type="component" value="Chromosome"/>
</dbReference>
<accession>A0ABX8VC70</accession>
<evidence type="ECO:0000313" key="3">
    <source>
        <dbReference type="Proteomes" id="UP000825367"/>
    </source>
</evidence>
<dbReference type="RefSeq" id="WP_174714132.1">
    <property type="nucleotide sequence ID" value="NZ_BAAAVX010000014.1"/>
</dbReference>
<evidence type="ECO:0000313" key="2">
    <source>
        <dbReference type="EMBL" id="QYL15072.1"/>
    </source>
</evidence>
<keyword evidence="3" id="KW-1185">Reference proteome</keyword>
<feature type="region of interest" description="Disordered" evidence="1">
    <location>
        <begin position="93"/>
        <end position="113"/>
    </location>
</feature>
<evidence type="ECO:0008006" key="4">
    <source>
        <dbReference type="Google" id="ProtNLM"/>
    </source>
</evidence>
<protein>
    <recommendedName>
        <fullName evidence="4">PASTA domain-containing protein</fullName>
    </recommendedName>
</protein>
<dbReference type="EMBL" id="CP080333">
    <property type="protein sequence ID" value="QYL15072.1"/>
    <property type="molecule type" value="Genomic_DNA"/>
</dbReference>
<evidence type="ECO:0000256" key="1">
    <source>
        <dbReference type="SAM" id="MobiDB-lite"/>
    </source>
</evidence>
<name>A0ABX8VC70_9MYCO</name>
<gene>
    <name evidence="2" type="ORF">K0O64_18135</name>
</gene>
<reference evidence="2 3" key="1">
    <citation type="submission" date="2021-07" db="EMBL/GenBank/DDBJ databases">
        <title>Whole genome sequencing of non-tuberculosis mycobacteria type-strains.</title>
        <authorList>
            <person name="Igarashi Y."/>
            <person name="Osugi A."/>
            <person name="Mitarai S."/>
        </authorList>
    </citation>
    <scope>NUCLEOTIDE SEQUENCE [LARGE SCALE GENOMIC DNA]</scope>
    <source>
        <strain evidence="2 3">JCM 16370</strain>
    </source>
</reference>
<organism evidence="2 3">
    <name type="scientific">Mycolicibacterium pallens</name>
    <dbReference type="NCBI Taxonomy" id="370524"/>
    <lineage>
        <taxon>Bacteria</taxon>
        <taxon>Bacillati</taxon>
        <taxon>Actinomycetota</taxon>
        <taxon>Actinomycetes</taxon>
        <taxon>Mycobacteriales</taxon>
        <taxon>Mycobacteriaceae</taxon>
        <taxon>Mycolicibacterium</taxon>
    </lineage>
</organism>
<proteinExistence type="predicted"/>
<sequence length="150" mass="15405">MVAGAVGVLAASVFDSGVASADPYAGETYGDAASSLSGAGMTVVVGGRVGSDLPTEKCTVTRSQKAPWVKGDSFQPVNNTMLLFLNCNQAVASAGKPGNSAASPEGQQALKDERAYEWKSTTEEGAQWCAENMKAHPDWNSSAWAGCPGT</sequence>